<reference evidence="6" key="2">
    <citation type="submission" date="2025-08" db="UniProtKB">
        <authorList>
            <consortium name="RefSeq"/>
        </authorList>
    </citation>
    <scope>IDENTIFICATION</scope>
    <source>
        <tissue evidence="6">Leaf</tissue>
    </source>
</reference>
<feature type="region of interest" description="Disordered" evidence="3">
    <location>
        <begin position="423"/>
        <end position="523"/>
    </location>
</feature>
<evidence type="ECO:0000259" key="4">
    <source>
        <dbReference type="PROSITE" id="PS51916"/>
    </source>
</evidence>
<organism evidence="5 6">
    <name type="scientific">Spinacia oleracea</name>
    <name type="common">Spinach</name>
    <dbReference type="NCBI Taxonomy" id="3562"/>
    <lineage>
        <taxon>Eukaryota</taxon>
        <taxon>Viridiplantae</taxon>
        <taxon>Streptophyta</taxon>
        <taxon>Embryophyta</taxon>
        <taxon>Tracheophyta</taxon>
        <taxon>Spermatophyta</taxon>
        <taxon>Magnoliopsida</taxon>
        <taxon>eudicotyledons</taxon>
        <taxon>Gunneridae</taxon>
        <taxon>Pentapetalae</taxon>
        <taxon>Caryophyllales</taxon>
        <taxon>Chenopodiaceae</taxon>
        <taxon>Chenopodioideae</taxon>
        <taxon>Anserineae</taxon>
        <taxon>Spinacia</taxon>
    </lineage>
</organism>
<keyword evidence="2" id="KW-0539">Nucleus</keyword>
<feature type="region of interest" description="Disordered" evidence="3">
    <location>
        <begin position="284"/>
        <end position="320"/>
    </location>
</feature>
<proteinExistence type="predicted"/>
<sequence>MAADQRKRRLSSNTAAFGYGFQEQYNKAKKRDLRSPKYDFNCNTHVSLKWDDNGKKVVAKEDQIGISWRHLAPFNPSAPCSNAKLADVVTVPKDVFELNDLADVLSYEVWQSVLTEKERNFLVQFLPPGPGADGVVQALFTGDNFCFGNPFLKWGSSLCSGDLHPDTILQHEKSFKTNKKAYYSEIQQYHDNMIRNLQNLKQRCASSKDPEAEIQQIMSSRSRRHEKIILSDANGHKCHKPGENVAAMSESLSSMADEKLYYSDNQKLSVIRDAEIQKRIRNQDLKDKHEKSMVPPNGSKVSSKPKKAEKMQKPNITPNDGAKYMSYVKISKKQHELVKSMKQSGSSIQSKALTRLLGGLDSSNVKPYEMFVEEEQKRIHQYWLNLGNKDLPTALQNWRKKQLEKQQIMDSLCQEIREKMGVQSKDDNLVNPYDEDPTHDEDGEAFHETSDDHQDDDSAASKDSMSDNDKEDPDPCSLKNDSPLQNLPLNVNEKFNPSSSMDTEPLQNRPVNVNEDFDPSSTVETKSLRNISLNIDGQFHRSASMEAKLLQNPPLNGKDQFDQSASVENQPLQHPPLNIKEELDPSASIGNQSLQHPPLNVNDPSCMENPNKIFDPSSNSIENKSSLGNRSLNENEDFTPMDLNAEDNPVTSETSGRCSIPNQRIALTSVASHTMSHRGTHNSATASNAAGVMSLSGSSLKNMWSSIGFPESYHAHPTTLHAGSGGLRLRHPQVVPEQPTHLIDLESDIPEEDTTKDLLNRHTSHMPFFNPYPNRDRNELLHSLIKRDNFHQEPVKQPSSEFHPTNVIMGSAFPSHFREPLQPPFGLDHHRHKAQSELYMHQNIQDRIYSDNNRYSVQGPQNFPTLNARDWSNSRISNPSLPPQLGSGEMLNQSWYGNESRAHGGWSTTTSDATVFPAPNLGSGSSNDQSLYSVLSQCNLRPRVPYSTVGSTEQMISPTNYGQEIAVGIPMTSSGLAQTGSPFDYLSGGEASSTTLKNPNMGWMGLGHQPSSLHDPSGKPFLKSWNQ</sequence>
<dbReference type="Proteomes" id="UP000813463">
    <property type="component" value="Chromosome 3"/>
</dbReference>
<feature type="region of interest" description="Disordered" evidence="3">
    <location>
        <begin position="1007"/>
        <end position="1027"/>
    </location>
</feature>
<feature type="compositionally biased region" description="Acidic residues" evidence="3">
    <location>
        <begin position="433"/>
        <end position="443"/>
    </location>
</feature>
<name>A0A9R0ILZ6_SPIOL</name>
<reference evidence="5" key="1">
    <citation type="journal article" date="2021" name="Nat. Commun.">
        <title>Genomic analyses provide insights into spinach domestication and the genetic basis of agronomic traits.</title>
        <authorList>
            <person name="Cai X."/>
            <person name="Sun X."/>
            <person name="Xu C."/>
            <person name="Sun H."/>
            <person name="Wang X."/>
            <person name="Ge C."/>
            <person name="Zhang Z."/>
            <person name="Wang Q."/>
            <person name="Fei Z."/>
            <person name="Jiao C."/>
            <person name="Wang Q."/>
        </authorList>
    </citation>
    <scope>NUCLEOTIDE SEQUENCE [LARGE SCALE GENOMIC DNA]</scope>
    <source>
        <strain evidence="5">cv. Varoflay</strain>
    </source>
</reference>
<accession>A0A9R0ILZ6</accession>
<evidence type="ECO:0000256" key="2">
    <source>
        <dbReference type="ARBA" id="ARBA00023242"/>
    </source>
</evidence>
<feature type="domain" description="DEUBAD" evidence="4">
    <location>
        <begin position="92"/>
        <end position="203"/>
    </location>
</feature>
<dbReference type="GeneID" id="110791186"/>
<feature type="compositionally biased region" description="Polar residues" evidence="3">
    <location>
        <begin position="616"/>
        <end position="632"/>
    </location>
</feature>
<dbReference type="InterPro" id="IPR044867">
    <property type="entry name" value="DEUBAD_dom"/>
</dbReference>
<dbReference type="PROSITE" id="PS51916">
    <property type="entry name" value="DEUBAD"/>
    <property type="match status" value="1"/>
</dbReference>
<dbReference type="GO" id="GO:0031011">
    <property type="term" value="C:Ino80 complex"/>
    <property type="evidence" value="ECO:0007669"/>
    <property type="project" value="InterPro"/>
</dbReference>
<gene>
    <name evidence="6" type="primary">LOC110791186</name>
</gene>
<feature type="region of interest" description="Disordered" evidence="3">
    <location>
        <begin position="588"/>
        <end position="657"/>
    </location>
</feature>
<dbReference type="PANTHER" id="PTHR13052">
    <property type="entry name" value="NFRKB-RELATED"/>
    <property type="match status" value="1"/>
</dbReference>
<evidence type="ECO:0000313" key="6">
    <source>
        <dbReference type="RefSeq" id="XP_021851626.2"/>
    </source>
</evidence>
<keyword evidence="5" id="KW-1185">Reference proteome</keyword>
<dbReference type="InterPro" id="IPR024867">
    <property type="entry name" value="NFRKB"/>
</dbReference>
<dbReference type="RefSeq" id="XP_021851626.2">
    <property type="nucleotide sequence ID" value="XM_021995934.2"/>
</dbReference>
<dbReference type="PANTHER" id="PTHR13052:SF2">
    <property type="entry name" value="NUCLEAR FACTOR KAPPA-B-BINDING PROTEIN"/>
    <property type="match status" value="1"/>
</dbReference>
<protein>
    <submittedName>
        <fullName evidence="6">Uncharacterized protein isoform X1</fullName>
    </submittedName>
</protein>
<evidence type="ECO:0000313" key="5">
    <source>
        <dbReference type="Proteomes" id="UP000813463"/>
    </source>
</evidence>
<evidence type="ECO:0000256" key="3">
    <source>
        <dbReference type="SAM" id="MobiDB-lite"/>
    </source>
</evidence>
<feature type="compositionally biased region" description="Polar residues" evidence="3">
    <location>
        <begin position="479"/>
        <end position="511"/>
    </location>
</feature>
<dbReference type="AlphaFoldDB" id="A0A9R0ILZ6"/>
<dbReference type="CDD" id="cd21865">
    <property type="entry name" value="DEUBAD_NFRKB"/>
    <property type="match status" value="1"/>
</dbReference>
<evidence type="ECO:0000256" key="1">
    <source>
        <dbReference type="ARBA" id="ARBA00004123"/>
    </source>
</evidence>
<comment type="subcellular location">
    <subcellularLocation>
        <location evidence="1">Nucleus</location>
    </subcellularLocation>
</comment>
<dbReference type="KEGG" id="soe:110791186"/>